<evidence type="ECO:0000313" key="4">
    <source>
        <dbReference type="Proteomes" id="UP000283523"/>
    </source>
</evidence>
<dbReference type="EMBL" id="QXED01000003">
    <property type="protein sequence ID" value="RIV23337.1"/>
    <property type="molecule type" value="Genomic_DNA"/>
</dbReference>
<keyword evidence="1" id="KW-0067">ATP-binding</keyword>
<dbReference type="RefSeq" id="WP_119667555.1">
    <property type="nucleotide sequence ID" value="NZ_QXED01000003.1"/>
</dbReference>
<dbReference type="GO" id="GO:0046872">
    <property type="term" value="F:metal ion binding"/>
    <property type="evidence" value="ECO:0007669"/>
    <property type="project" value="InterPro"/>
</dbReference>
<gene>
    <name evidence="3" type="ORF">DYU11_10040</name>
</gene>
<dbReference type="GO" id="GO:0009432">
    <property type="term" value="P:SOS response"/>
    <property type="evidence" value="ECO:0007669"/>
    <property type="project" value="TreeGrafter"/>
</dbReference>
<evidence type="ECO:0000256" key="1">
    <source>
        <dbReference type="PROSITE-ProRule" id="PRU00409"/>
    </source>
</evidence>
<dbReference type="InterPro" id="IPR013651">
    <property type="entry name" value="ATP-grasp_RimK-type"/>
</dbReference>
<proteinExistence type="predicted"/>
<dbReference type="Proteomes" id="UP000283523">
    <property type="component" value="Unassembled WGS sequence"/>
</dbReference>
<dbReference type="GO" id="GO:0005524">
    <property type="term" value="F:ATP binding"/>
    <property type="evidence" value="ECO:0007669"/>
    <property type="project" value="UniProtKB-UniRule"/>
</dbReference>
<dbReference type="AlphaFoldDB" id="A0A418MAD5"/>
<dbReference type="PROSITE" id="PS50975">
    <property type="entry name" value="ATP_GRASP"/>
    <property type="match status" value="1"/>
</dbReference>
<evidence type="ECO:0000259" key="2">
    <source>
        <dbReference type="PROSITE" id="PS50975"/>
    </source>
</evidence>
<dbReference type="Pfam" id="PF08443">
    <property type="entry name" value="RimK"/>
    <property type="match status" value="1"/>
</dbReference>
<accession>A0A418MAD5</accession>
<dbReference type="Gene3D" id="3.30.470.20">
    <property type="entry name" value="ATP-grasp fold, B domain"/>
    <property type="match status" value="1"/>
</dbReference>
<organism evidence="3 4">
    <name type="scientific">Fibrisoma montanum</name>
    <dbReference type="NCBI Taxonomy" id="2305895"/>
    <lineage>
        <taxon>Bacteria</taxon>
        <taxon>Pseudomonadati</taxon>
        <taxon>Bacteroidota</taxon>
        <taxon>Cytophagia</taxon>
        <taxon>Cytophagales</taxon>
        <taxon>Spirosomataceae</taxon>
        <taxon>Fibrisoma</taxon>
    </lineage>
</organism>
<dbReference type="PANTHER" id="PTHR21621">
    <property type="entry name" value="RIBOSOMAL PROTEIN S6 MODIFICATION PROTEIN"/>
    <property type="match status" value="1"/>
</dbReference>
<dbReference type="OrthoDB" id="583309at2"/>
<sequence length="320" mass="36387">MILIWGIPSEPPIRRLLDELDQLGEPYVMVSQRQFAQTNLHLTLDSAGNLDGTLTYREQTYPLPELTGVYLRLVDDEVLPEFQQLTPDDPLRAHARRLIQHLTLWTEWSGSRVVNRMSAMASNNAKPYQAQFIRQHGFRTPDTLITNEPAQAHEFCRQFDNRVIYKSISGVRSIVQQWDSGADTEKLALIRHCPVQFQEQVEGFDVRVHVIGELTIATRITAHATDYRYAIQQTGEAATLSPYDLDPDVAANCVNLSQALGLDFSGIDLRIQPNGAVCCFEVNPCPAYSYYESHTGQPIAARLAEYLSGHDQYYRRIWHL</sequence>
<keyword evidence="1" id="KW-0547">Nucleotide-binding</keyword>
<dbReference type="InterPro" id="IPR011761">
    <property type="entry name" value="ATP-grasp"/>
</dbReference>
<keyword evidence="4" id="KW-1185">Reference proteome</keyword>
<dbReference type="PANTHER" id="PTHR21621:SF0">
    <property type="entry name" value="BETA-CITRYLGLUTAMATE SYNTHASE B-RELATED"/>
    <property type="match status" value="1"/>
</dbReference>
<dbReference type="GO" id="GO:0005737">
    <property type="term" value="C:cytoplasm"/>
    <property type="evidence" value="ECO:0007669"/>
    <property type="project" value="TreeGrafter"/>
</dbReference>
<feature type="domain" description="ATP-grasp" evidence="2">
    <location>
        <begin position="130"/>
        <end position="308"/>
    </location>
</feature>
<comment type="caution">
    <text evidence="3">The sequence shown here is derived from an EMBL/GenBank/DDBJ whole genome shotgun (WGS) entry which is preliminary data.</text>
</comment>
<reference evidence="3 4" key="1">
    <citation type="submission" date="2018-08" db="EMBL/GenBank/DDBJ databases">
        <title>Fibrisoma montanum sp. nov., isolated from Danxia mountain soil.</title>
        <authorList>
            <person name="Huang Y."/>
        </authorList>
    </citation>
    <scope>NUCLEOTIDE SEQUENCE [LARGE SCALE GENOMIC DNA]</scope>
    <source>
        <strain evidence="3 4">HYT19</strain>
    </source>
</reference>
<dbReference type="SUPFAM" id="SSF56059">
    <property type="entry name" value="Glutathione synthetase ATP-binding domain-like"/>
    <property type="match status" value="1"/>
</dbReference>
<dbReference type="GO" id="GO:0018169">
    <property type="term" value="F:ribosomal S6-glutamic acid ligase activity"/>
    <property type="evidence" value="ECO:0007669"/>
    <property type="project" value="TreeGrafter"/>
</dbReference>
<name>A0A418MAD5_9BACT</name>
<evidence type="ECO:0000313" key="3">
    <source>
        <dbReference type="EMBL" id="RIV23337.1"/>
    </source>
</evidence>
<protein>
    <recommendedName>
        <fullName evidence="2">ATP-grasp domain-containing protein</fullName>
    </recommendedName>
</protein>